<dbReference type="PANTHER" id="PTHR31323">
    <property type="entry name" value="MECHANOSENSITIVE ION CHANNEL PROTEIN MSY2"/>
    <property type="match status" value="1"/>
</dbReference>
<name>A0AA97NQE1_PYRO3</name>
<dbReference type="SUPFAM" id="SSF50182">
    <property type="entry name" value="Sm-like ribonucleoproteins"/>
    <property type="match status" value="1"/>
</dbReference>
<dbReference type="GO" id="GO:0006874">
    <property type="term" value="P:intracellular calcium ion homeostasis"/>
    <property type="evidence" value="ECO:0007669"/>
    <property type="project" value="TreeGrafter"/>
</dbReference>
<feature type="compositionally biased region" description="Basic and acidic residues" evidence="12">
    <location>
        <begin position="853"/>
        <end position="870"/>
    </location>
</feature>
<dbReference type="InterPro" id="IPR023408">
    <property type="entry name" value="MscS_beta-dom_sf"/>
</dbReference>
<keyword evidence="8 11" id="KW-0472">Membrane</keyword>
<evidence type="ECO:0000256" key="10">
    <source>
        <dbReference type="ARBA" id="ARBA00036634"/>
    </source>
</evidence>
<dbReference type="InterPro" id="IPR016688">
    <property type="entry name" value="MscS-like_plants/fungi"/>
</dbReference>
<keyword evidence="3" id="KW-0109">Calcium transport</keyword>
<evidence type="ECO:0000256" key="1">
    <source>
        <dbReference type="ARBA" id="ARBA00004127"/>
    </source>
</evidence>
<dbReference type="Gene3D" id="1.10.238.10">
    <property type="entry name" value="EF-hand"/>
    <property type="match status" value="1"/>
</dbReference>
<evidence type="ECO:0000256" key="4">
    <source>
        <dbReference type="ARBA" id="ARBA00022673"/>
    </source>
</evidence>
<protein>
    <recommendedName>
        <fullName evidence="11">Mechanosensitive ion channel protein</fullName>
    </recommendedName>
</protein>
<feature type="region of interest" description="Disordered" evidence="12">
    <location>
        <begin position="817"/>
        <end position="894"/>
    </location>
</feature>
<dbReference type="SUPFAM" id="SSF47473">
    <property type="entry name" value="EF-hand"/>
    <property type="match status" value="1"/>
</dbReference>
<keyword evidence="7 13" id="KW-1133">Transmembrane helix</keyword>
<dbReference type="InterPro" id="IPR010920">
    <property type="entry name" value="LSM_dom_sf"/>
</dbReference>
<dbReference type="GO" id="GO:0005509">
    <property type="term" value="F:calcium ion binding"/>
    <property type="evidence" value="ECO:0007669"/>
    <property type="project" value="InterPro"/>
</dbReference>
<dbReference type="InterPro" id="IPR006685">
    <property type="entry name" value="MscS_channel_2nd"/>
</dbReference>
<feature type="transmembrane region" description="Helical" evidence="13">
    <location>
        <begin position="243"/>
        <end position="265"/>
    </location>
</feature>
<feature type="region of interest" description="Disordered" evidence="12">
    <location>
        <begin position="696"/>
        <end position="805"/>
    </location>
</feature>
<dbReference type="GO" id="GO:0005789">
    <property type="term" value="C:endoplasmic reticulum membrane"/>
    <property type="evidence" value="ECO:0007669"/>
    <property type="project" value="UniProtKB-SubCell"/>
</dbReference>
<evidence type="ECO:0000256" key="12">
    <source>
        <dbReference type="SAM" id="MobiDB-lite"/>
    </source>
</evidence>
<gene>
    <name evidence="15" type="ORF">OOU_Y34scaffold00766g24</name>
</gene>
<evidence type="ECO:0000256" key="11">
    <source>
        <dbReference type="PIRNR" id="PIRNR017209"/>
    </source>
</evidence>
<keyword evidence="3" id="KW-0106">Calcium</keyword>
<evidence type="ECO:0000256" key="9">
    <source>
        <dbReference type="ARBA" id="ARBA00023303"/>
    </source>
</evidence>
<accession>A0AA97NQE1</accession>
<dbReference type="Pfam" id="PF25886">
    <property type="entry name" value="Msy1"/>
    <property type="match status" value="1"/>
</dbReference>
<dbReference type="FunFam" id="1.10.238.10:FF:000345">
    <property type="entry name" value="Mechanosensitive ion channel protein"/>
    <property type="match status" value="1"/>
</dbReference>
<dbReference type="InterPro" id="IPR058650">
    <property type="entry name" value="Msy1/2-like"/>
</dbReference>
<dbReference type="SMR" id="A0AA97NQE1"/>
<dbReference type="GO" id="GO:0005262">
    <property type="term" value="F:calcium channel activity"/>
    <property type="evidence" value="ECO:0007669"/>
    <property type="project" value="UniProtKB-KW"/>
</dbReference>
<proteinExistence type="inferred from homology"/>
<feature type="transmembrane region" description="Helical" evidence="13">
    <location>
        <begin position="458"/>
        <end position="481"/>
    </location>
</feature>
<feature type="compositionally biased region" description="Basic and acidic residues" evidence="12">
    <location>
        <begin position="1"/>
        <end position="64"/>
    </location>
</feature>
<evidence type="ECO:0000256" key="7">
    <source>
        <dbReference type="ARBA" id="ARBA00022989"/>
    </source>
</evidence>
<dbReference type="PIRSF" id="PIRSF017209">
    <property type="entry name" value="Memb_At2g17000_prd"/>
    <property type="match status" value="1"/>
</dbReference>
<organism evidence="15">
    <name type="scientific">Pyricularia oryzae (strain Y34)</name>
    <name type="common">Rice blast fungus</name>
    <name type="synonym">Magnaporthe oryzae</name>
    <dbReference type="NCBI Taxonomy" id="1143189"/>
    <lineage>
        <taxon>Eukaryota</taxon>
        <taxon>Fungi</taxon>
        <taxon>Dikarya</taxon>
        <taxon>Ascomycota</taxon>
        <taxon>Pezizomycotina</taxon>
        <taxon>Sordariomycetes</taxon>
        <taxon>Sordariomycetidae</taxon>
        <taxon>Magnaporthales</taxon>
        <taxon>Pyriculariaceae</taxon>
        <taxon>Pyricularia</taxon>
    </lineage>
</organism>
<evidence type="ECO:0000256" key="3">
    <source>
        <dbReference type="ARBA" id="ARBA00022568"/>
    </source>
</evidence>
<keyword evidence="6" id="KW-1278">Translocase</keyword>
<dbReference type="Proteomes" id="UP000011086">
    <property type="component" value="Unassembled WGS sequence"/>
</dbReference>
<evidence type="ECO:0000256" key="13">
    <source>
        <dbReference type="SAM" id="Phobius"/>
    </source>
</evidence>
<feature type="region of interest" description="Disordered" evidence="12">
    <location>
        <begin position="1"/>
        <end position="78"/>
    </location>
</feature>
<keyword evidence="3" id="KW-0406">Ion transport</keyword>
<feature type="transmembrane region" description="Helical" evidence="13">
    <location>
        <begin position="161"/>
        <end position="184"/>
    </location>
</feature>
<feature type="compositionally biased region" description="Low complexity" evidence="12">
    <location>
        <begin position="704"/>
        <end position="715"/>
    </location>
</feature>
<dbReference type="InterPro" id="IPR011992">
    <property type="entry name" value="EF-hand-dom_pair"/>
</dbReference>
<comment type="similarity">
    <text evidence="2 11">Belongs to the MscS (TC 1.A.23) family.</text>
</comment>
<evidence type="ECO:0000256" key="8">
    <source>
        <dbReference type="ARBA" id="ARBA00023136"/>
    </source>
</evidence>
<dbReference type="InterPro" id="IPR002048">
    <property type="entry name" value="EF_hand_dom"/>
</dbReference>
<dbReference type="AlphaFoldDB" id="A0AA97NQE1"/>
<dbReference type="Gene3D" id="2.30.30.60">
    <property type="match status" value="1"/>
</dbReference>
<comment type="subcellular location">
    <subcellularLocation>
        <location evidence="1">Endomembrane system</location>
        <topology evidence="1">Multi-pass membrane protein</topology>
    </subcellularLocation>
    <subcellularLocation>
        <location evidence="11">Endoplasmic reticulum membrane</location>
    </subcellularLocation>
</comment>
<feature type="compositionally biased region" description="Low complexity" evidence="12">
    <location>
        <begin position="882"/>
        <end position="894"/>
    </location>
</feature>
<evidence type="ECO:0000256" key="5">
    <source>
        <dbReference type="ARBA" id="ARBA00022692"/>
    </source>
</evidence>
<evidence type="ECO:0000259" key="14">
    <source>
        <dbReference type="PROSITE" id="PS50222"/>
    </source>
</evidence>
<dbReference type="Pfam" id="PF00924">
    <property type="entry name" value="MS_channel_2nd"/>
    <property type="match status" value="1"/>
</dbReference>
<feature type="domain" description="EF-hand" evidence="14">
    <location>
        <begin position="402"/>
        <end position="437"/>
    </location>
</feature>
<feature type="compositionally biased region" description="Low complexity" evidence="12">
    <location>
        <begin position="739"/>
        <end position="773"/>
    </location>
</feature>
<feature type="transmembrane region" description="Helical" evidence="13">
    <location>
        <begin position="205"/>
        <end position="223"/>
    </location>
</feature>
<evidence type="ECO:0000256" key="2">
    <source>
        <dbReference type="ARBA" id="ARBA00008017"/>
    </source>
</evidence>
<reference evidence="15" key="1">
    <citation type="journal article" date="2012" name="PLoS Genet.">
        <title>Comparative analysis of the genomes of two field isolates of the rice blast fungus Magnaporthe oryzae.</title>
        <authorList>
            <person name="Xue M."/>
            <person name="Yang J."/>
            <person name="Li Z."/>
            <person name="Hu S."/>
            <person name="Yao N."/>
            <person name="Dean R.A."/>
            <person name="Zhao W."/>
            <person name="Shen M."/>
            <person name="Zhang H."/>
            <person name="Li C."/>
            <person name="Liu L."/>
            <person name="Cao L."/>
            <person name="Xu X."/>
            <person name="Xing Y."/>
            <person name="Hsiang T."/>
            <person name="Zhang Z."/>
            <person name="Xu J.R."/>
            <person name="Peng Y.L."/>
        </authorList>
    </citation>
    <scope>NUCLEOTIDE SEQUENCE</scope>
    <source>
        <strain evidence="15">Y34</strain>
    </source>
</reference>
<comment type="catalytic activity">
    <reaction evidence="10">
        <text>Ca(2+)(in) = Ca(2+)(out)</text>
        <dbReference type="Rhea" id="RHEA:29671"/>
        <dbReference type="ChEBI" id="CHEBI:29108"/>
    </reaction>
</comment>
<keyword evidence="4" id="KW-0107">Calcium channel</keyword>
<dbReference type="PROSITE" id="PS50222">
    <property type="entry name" value="EF_HAND_2"/>
    <property type="match status" value="1"/>
</dbReference>
<evidence type="ECO:0000313" key="15">
    <source>
        <dbReference type="EMBL" id="ELQ34445.1"/>
    </source>
</evidence>
<sequence length="894" mass="101030">MTTPDRHNTYNEKMGDPDRLAPDQATLHEDESREYTSRLTDDLELLRAERLVTTHEQESHSRTSRDHRRRAPSPIPEDAFNEQIDEKEQLAAPGQHQEPPTLANKAWVKIKKFPRVIRYLVYWMPVAAILLAPILIDILALDNDQPRVGGEGGVQLYWFGIWLQILWGTLWASRFLCAIMPYLFKWCAKMVGSNNHKKWLDVGRGLELHTALFIWMLAVLVSYGPTLDTGRPDGKPFVNWIDVVFKVIIALFVLAALNFIEKILIQWIANSFHRRTYAYRIEANKRDIQYLVSLYTYSRTMIEQEEGWSPNGQSPMTGARTPMQALQRNARDAFTRVGNVANRVAGDFTGRKILDENHPQKVVAELLRSTPTSFTLGRMIFRTFVTPGNETLTLEDFQKVFDNTEDAEACLGVFDKDLNGDVSMQELELVCNEIHLEKKAIAASLKDLDSVIKKLDKVFMFIVLVIAIIVFVSIISGSAAAALGSAGTTVLGLAWMLQATAQEFLQSIIFVFVKHPFDVGDRVRVYGNTGDMMTGDDYYVQEISLLYTEFKKMQGHVVQAPNSLLNNLFILNQRRSNGLADPIVLKVRFGTTNEVIEELRDRMTDFVLENKRDYGPRIITEVSTIDEVYSVTLSFVFFHKSSFQNELLRLQRHNRFAGELMRQMALLGIEGPRKQQPGGTKDLPFYWTSVPPPAFEPATTYVTPRPEQPQSQPSQDGTATSPVVPFPSLSIHTSDQERQQQLQRELQQQQQQQQQNQQQPTAVSSGVTPSTTSVRRRRGPSVVIDHGPDMFQDVYGSRRHDTSAQLARLQSIRAAEHTIQPPMHSPSSPGIERTATRGSLHSLGQHPSRRFWSRREAIQERDGGEGDERPIVGSPSPPPPGASASKLSSAERMV</sequence>
<keyword evidence="5 13" id="KW-0812">Transmembrane</keyword>
<keyword evidence="3" id="KW-0813">Transport</keyword>
<keyword evidence="9" id="KW-0407">Ion channel</keyword>
<dbReference type="PANTHER" id="PTHR31323:SF15">
    <property type="entry name" value="MECHANOSENSITIVE ION CHANNEL PROTEIN MSY1"/>
    <property type="match status" value="1"/>
</dbReference>
<evidence type="ECO:0000256" key="6">
    <source>
        <dbReference type="ARBA" id="ARBA00022967"/>
    </source>
</evidence>
<dbReference type="EMBL" id="JH793788">
    <property type="protein sequence ID" value="ELQ34445.1"/>
    <property type="molecule type" value="Genomic_DNA"/>
</dbReference>
<feature type="transmembrane region" description="Helical" evidence="13">
    <location>
        <begin position="119"/>
        <end position="141"/>
    </location>
</feature>
<keyword evidence="11" id="KW-0256">Endoplasmic reticulum</keyword>